<dbReference type="NCBIfam" id="TIGR01966">
    <property type="entry name" value="RNasePH"/>
    <property type="match status" value="1"/>
</dbReference>
<gene>
    <name evidence="6" type="primary">rph</name>
    <name evidence="9" type="ORF">TsocGM_19115</name>
</gene>
<keyword evidence="6 9" id="KW-0808">Transferase</keyword>
<evidence type="ECO:0000256" key="1">
    <source>
        <dbReference type="ARBA" id="ARBA00006678"/>
    </source>
</evidence>
<dbReference type="PANTHER" id="PTHR11953:SF0">
    <property type="entry name" value="EXOSOME COMPLEX COMPONENT RRP41"/>
    <property type="match status" value="1"/>
</dbReference>
<organism evidence="9 10">
    <name type="scientific">Tautonia sociabilis</name>
    <dbReference type="NCBI Taxonomy" id="2080755"/>
    <lineage>
        <taxon>Bacteria</taxon>
        <taxon>Pseudomonadati</taxon>
        <taxon>Planctomycetota</taxon>
        <taxon>Planctomycetia</taxon>
        <taxon>Isosphaerales</taxon>
        <taxon>Isosphaeraceae</taxon>
        <taxon>Tautonia</taxon>
    </lineage>
</organism>
<accession>A0A432MFY7</accession>
<evidence type="ECO:0000256" key="3">
    <source>
        <dbReference type="ARBA" id="ARBA00022555"/>
    </source>
</evidence>
<evidence type="ECO:0000256" key="6">
    <source>
        <dbReference type="HAMAP-Rule" id="MF_00564"/>
    </source>
</evidence>
<keyword evidence="5" id="KW-0694">RNA-binding</keyword>
<dbReference type="Proteomes" id="UP000280296">
    <property type="component" value="Unassembled WGS sequence"/>
</dbReference>
<dbReference type="OrthoDB" id="9807456at2"/>
<comment type="similarity">
    <text evidence="1 6">Belongs to the RNase PH family.</text>
</comment>
<dbReference type="GO" id="GO:0016075">
    <property type="term" value="P:rRNA catabolic process"/>
    <property type="evidence" value="ECO:0007669"/>
    <property type="project" value="UniProtKB-UniRule"/>
</dbReference>
<dbReference type="InterPro" id="IPR002381">
    <property type="entry name" value="RNase_PH_bac-type"/>
</dbReference>
<keyword evidence="4 6" id="KW-0819">tRNA processing</keyword>
<dbReference type="InterPro" id="IPR001247">
    <property type="entry name" value="ExoRNase_PH_dom1"/>
</dbReference>
<dbReference type="InterPro" id="IPR015847">
    <property type="entry name" value="ExoRNase_PH_dom2"/>
</dbReference>
<dbReference type="GO" id="GO:0008033">
    <property type="term" value="P:tRNA processing"/>
    <property type="evidence" value="ECO:0007669"/>
    <property type="project" value="UniProtKB-UniRule"/>
</dbReference>
<keyword evidence="6 9" id="KW-0548">Nucleotidyltransferase</keyword>
<comment type="catalytic activity">
    <reaction evidence="6">
        <text>tRNA(n+1) + phosphate = tRNA(n) + a ribonucleoside 5'-diphosphate</text>
        <dbReference type="Rhea" id="RHEA:10628"/>
        <dbReference type="Rhea" id="RHEA-COMP:17343"/>
        <dbReference type="Rhea" id="RHEA-COMP:17344"/>
        <dbReference type="ChEBI" id="CHEBI:43474"/>
        <dbReference type="ChEBI" id="CHEBI:57930"/>
        <dbReference type="ChEBI" id="CHEBI:173114"/>
        <dbReference type="EC" id="2.7.7.56"/>
    </reaction>
</comment>
<evidence type="ECO:0000313" key="9">
    <source>
        <dbReference type="EMBL" id="RUL85052.1"/>
    </source>
</evidence>
<dbReference type="EMBL" id="RYZH01000042">
    <property type="protein sequence ID" value="RUL85052.1"/>
    <property type="molecule type" value="Genomic_DNA"/>
</dbReference>
<dbReference type="PANTHER" id="PTHR11953">
    <property type="entry name" value="EXOSOME COMPLEX COMPONENT"/>
    <property type="match status" value="1"/>
</dbReference>
<evidence type="ECO:0000259" key="7">
    <source>
        <dbReference type="Pfam" id="PF01138"/>
    </source>
</evidence>
<evidence type="ECO:0000256" key="5">
    <source>
        <dbReference type="ARBA" id="ARBA00022884"/>
    </source>
</evidence>
<name>A0A432MFY7_9BACT</name>
<dbReference type="InterPro" id="IPR036345">
    <property type="entry name" value="ExoRNase_PH_dom2_sf"/>
</dbReference>
<comment type="caution">
    <text evidence="9">The sequence shown here is derived from an EMBL/GenBank/DDBJ whole genome shotgun (WGS) entry which is preliminary data.</text>
</comment>
<sequence>MSTPGPGPVRHDGRTPDQLRAVSISRGFARRSDGSALYRCGGTAVLVTANLTEAVPSWLEGREVGWLTAEYMMLPGSTSPRKERRTDSRSTEIQRLIGRSLRASVDTKALGPRTLHVDAEVIDADGGTRTAAITAAFVAVVDAIREKLGPDALRLVLKDSVAAVSVGIVAGQPLLDLDYVEDSGAEVDLNVVRLGRGGLVEVQGTGEGGTFSRSQLTTLLDLAERGLDLLTACQRDALGPDWPF</sequence>
<dbReference type="InterPro" id="IPR020568">
    <property type="entry name" value="Ribosomal_Su5_D2-typ_SF"/>
</dbReference>
<feature type="domain" description="Exoribonuclease phosphorolytic" evidence="8">
    <location>
        <begin position="160"/>
        <end position="225"/>
    </location>
</feature>
<evidence type="ECO:0000256" key="4">
    <source>
        <dbReference type="ARBA" id="ARBA00022694"/>
    </source>
</evidence>
<dbReference type="EC" id="2.7.7.56" evidence="6"/>
<dbReference type="RefSeq" id="WP_126727062.1">
    <property type="nucleotide sequence ID" value="NZ_RYZH01000042.1"/>
</dbReference>
<dbReference type="Gene3D" id="3.30.230.70">
    <property type="entry name" value="GHMP Kinase, N-terminal domain"/>
    <property type="match status" value="1"/>
</dbReference>
<dbReference type="GO" id="GO:0000175">
    <property type="term" value="F:3'-5'-RNA exonuclease activity"/>
    <property type="evidence" value="ECO:0007669"/>
    <property type="project" value="UniProtKB-UniRule"/>
</dbReference>
<dbReference type="SUPFAM" id="SSF55666">
    <property type="entry name" value="Ribonuclease PH domain 2-like"/>
    <property type="match status" value="1"/>
</dbReference>
<evidence type="ECO:0000256" key="2">
    <source>
        <dbReference type="ARBA" id="ARBA00022552"/>
    </source>
</evidence>
<dbReference type="InterPro" id="IPR050080">
    <property type="entry name" value="RNase_PH"/>
</dbReference>
<comment type="function">
    <text evidence="6">Phosphorolytic 3'-5' exoribonuclease that plays an important role in tRNA 3'-end maturation. Removes nucleotide residues following the 3'-CCA terminus of tRNAs; can also add nucleotides to the ends of RNA molecules by using nucleoside diphosphates as substrates, but this may not be physiologically important. Probably plays a role in initiation of 16S rRNA degradation (leading to ribosome degradation) during starvation.</text>
</comment>
<reference evidence="9 10" key="2">
    <citation type="submission" date="2019-01" db="EMBL/GenBank/DDBJ databases">
        <title>Tautonia sociabilis, a novel thermotolerant planctomycete of Isosphaeraceae family, isolated from a 4000 m deep subterranean habitat.</title>
        <authorList>
            <person name="Kovaleva O.L."/>
            <person name="Elcheninov A.G."/>
            <person name="Van Heerden E."/>
            <person name="Toshchakov S.V."/>
            <person name="Novikov A."/>
            <person name="Bonch-Osmolovskaya E.A."/>
            <person name="Kublanov I.V."/>
        </authorList>
    </citation>
    <scope>NUCLEOTIDE SEQUENCE [LARGE SCALE GENOMIC DNA]</scope>
    <source>
        <strain evidence="9 10">GM2012</strain>
    </source>
</reference>
<dbReference type="Pfam" id="PF03725">
    <property type="entry name" value="RNase_PH_C"/>
    <property type="match status" value="1"/>
</dbReference>
<dbReference type="GO" id="GO:0006364">
    <property type="term" value="P:rRNA processing"/>
    <property type="evidence" value="ECO:0007669"/>
    <property type="project" value="UniProtKB-KW"/>
</dbReference>
<reference evidence="9 10" key="1">
    <citation type="submission" date="2018-12" db="EMBL/GenBank/DDBJ databases">
        <authorList>
            <person name="Toschakov S.V."/>
        </authorList>
    </citation>
    <scope>NUCLEOTIDE SEQUENCE [LARGE SCALE GENOMIC DNA]</scope>
    <source>
        <strain evidence="9 10">GM2012</strain>
    </source>
</reference>
<feature type="binding site" evidence="6">
    <location>
        <begin position="127"/>
        <end position="129"/>
    </location>
    <ligand>
        <name>phosphate</name>
        <dbReference type="ChEBI" id="CHEBI:43474"/>
        <note>substrate</note>
    </ligand>
</feature>
<dbReference type="Pfam" id="PF01138">
    <property type="entry name" value="RNase_PH"/>
    <property type="match status" value="1"/>
</dbReference>
<keyword evidence="10" id="KW-1185">Reference proteome</keyword>
<feature type="binding site" evidence="6">
    <location>
        <position position="89"/>
    </location>
    <ligand>
        <name>phosphate</name>
        <dbReference type="ChEBI" id="CHEBI:43474"/>
        <note>substrate</note>
    </ligand>
</feature>
<dbReference type="GO" id="GO:0000049">
    <property type="term" value="F:tRNA binding"/>
    <property type="evidence" value="ECO:0007669"/>
    <property type="project" value="UniProtKB-UniRule"/>
</dbReference>
<dbReference type="SUPFAM" id="SSF54211">
    <property type="entry name" value="Ribosomal protein S5 domain 2-like"/>
    <property type="match status" value="1"/>
</dbReference>
<comment type="subunit">
    <text evidence="6">Homohexameric ring arranged as a trimer of dimers.</text>
</comment>
<protein>
    <recommendedName>
        <fullName evidence="6">Ribonuclease PH</fullName>
        <shortName evidence="6">RNase PH</shortName>
        <ecNumber evidence="6">2.7.7.56</ecNumber>
    </recommendedName>
    <alternativeName>
        <fullName evidence="6">tRNA nucleotidyltransferase</fullName>
    </alternativeName>
</protein>
<keyword evidence="2 6" id="KW-0698">rRNA processing</keyword>
<feature type="domain" description="Exoribonuclease phosphorolytic" evidence="7">
    <location>
        <begin position="18"/>
        <end position="143"/>
    </location>
</feature>
<dbReference type="InterPro" id="IPR027408">
    <property type="entry name" value="PNPase/RNase_PH_dom_sf"/>
</dbReference>
<evidence type="ECO:0000313" key="10">
    <source>
        <dbReference type="Proteomes" id="UP000280296"/>
    </source>
</evidence>
<dbReference type="AlphaFoldDB" id="A0A432MFY7"/>
<evidence type="ECO:0000259" key="8">
    <source>
        <dbReference type="Pfam" id="PF03725"/>
    </source>
</evidence>
<keyword evidence="3 6" id="KW-0820">tRNA-binding</keyword>
<dbReference type="HAMAP" id="MF_00564">
    <property type="entry name" value="RNase_PH"/>
    <property type="match status" value="1"/>
</dbReference>
<proteinExistence type="inferred from homology"/>
<dbReference type="GO" id="GO:0009022">
    <property type="term" value="F:tRNA nucleotidyltransferase activity"/>
    <property type="evidence" value="ECO:0007669"/>
    <property type="project" value="UniProtKB-UniRule"/>
</dbReference>